<evidence type="ECO:0000313" key="1">
    <source>
        <dbReference type="EMBL" id="TPW26118.1"/>
    </source>
</evidence>
<accession>A0A506TY45</accession>
<evidence type="ECO:0000313" key="2">
    <source>
        <dbReference type="Proteomes" id="UP000320314"/>
    </source>
</evidence>
<protein>
    <submittedName>
        <fullName evidence="1">DUF1850 domain-containing protein</fullName>
    </submittedName>
</protein>
<dbReference type="OrthoDB" id="5298197at2"/>
<organism evidence="1 2">
    <name type="scientific">Pararhizobium mangrovi</name>
    <dbReference type="NCBI Taxonomy" id="2590452"/>
    <lineage>
        <taxon>Bacteria</taxon>
        <taxon>Pseudomonadati</taxon>
        <taxon>Pseudomonadota</taxon>
        <taxon>Alphaproteobacteria</taxon>
        <taxon>Hyphomicrobiales</taxon>
        <taxon>Rhizobiaceae</taxon>
        <taxon>Rhizobium/Agrobacterium group</taxon>
        <taxon>Pararhizobium</taxon>
    </lineage>
</organism>
<keyword evidence="2" id="KW-1185">Reference proteome</keyword>
<dbReference type="AlphaFoldDB" id="A0A506TY45"/>
<reference evidence="1 2" key="1">
    <citation type="submission" date="2019-06" db="EMBL/GenBank/DDBJ databases">
        <authorList>
            <person name="Li M."/>
        </authorList>
    </citation>
    <scope>NUCLEOTIDE SEQUENCE [LARGE SCALE GENOMIC DNA]</scope>
    <source>
        <strain evidence="1 2">BGMRC6574</strain>
    </source>
</reference>
<comment type="caution">
    <text evidence="1">The sequence shown here is derived from an EMBL/GenBank/DDBJ whole genome shotgun (WGS) entry which is preliminary data.</text>
</comment>
<gene>
    <name evidence="1" type="ORF">FJU11_16240</name>
</gene>
<dbReference type="InterPro" id="IPR015001">
    <property type="entry name" value="DUF1850"/>
</dbReference>
<proteinExistence type="predicted"/>
<dbReference type="EMBL" id="VHLH01000037">
    <property type="protein sequence ID" value="TPW26118.1"/>
    <property type="molecule type" value="Genomic_DNA"/>
</dbReference>
<dbReference type="Pfam" id="PF08905">
    <property type="entry name" value="DUF1850"/>
    <property type="match status" value="1"/>
</dbReference>
<name>A0A506TY45_9HYPH</name>
<dbReference type="Proteomes" id="UP000320314">
    <property type="component" value="Unassembled WGS sequence"/>
</dbReference>
<sequence>MLAAMSFTLSWTHSVEKITWSEHWALTDAGLVVTQASVEGSGAGMDPPPDARFVDGRYVYTPDLPPQKELILAASGATVGGWTLCSGGTCRVIGARAEAPIHIRRCDPKTK</sequence>